<feature type="domain" description="TF-B3" evidence="7">
    <location>
        <begin position="499"/>
        <end position="597"/>
    </location>
</feature>
<dbReference type="PANTHER" id="PTHR31391:SF48">
    <property type="entry name" value="B3 DOMAIN-CONTAINING PROTEIN OS03G0620500"/>
    <property type="match status" value="1"/>
</dbReference>
<feature type="compositionally biased region" description="Basic and acidic residues" evidence="6">
    <location>
        <begin position="445"/>
        <end position="459"/>
    </location>
</feature>
<reference evidence="9" key="1">
    <citation type="journal article" date="2012" name="Nature">
        <title>A physical, genetic and functional sequence assembly of the barley genome.</title>
        <authorList>
            <consortium name="The International Barley Genome Sequencing Consortium"/>
            <person name="Mayer K.F."/>
            <person name="Waugh R."/>
            <person name="Brown J.W."/>
            <person name="Schulman A."/>
            <person name="Langridge P."/>
            <person name="Platzer M."/>
            <person name="Fincher G.B."/>
            <person name="Muehlbauer G.J."/>
            <person name="Sato K."/>
            <person name="Close T.J."/>
            <person name="Wise R.P."/>
            <person name="Stein N."/>
        </authorList>
    </citation>
    <scope>NUCLEOTIDE SEQUENCE [LARGE SCALE GENOMIC DNA]</scope>
    <source>
        <strain evidence="9">cv. Morex</strain>
    </source>
</reference>
<keyword evidence="4" id="KW-0804">Transcription</keyword>
<evidence type="ECO:0000256" key="2">
    <source>
        <dbReference type="ARBA" id="ARBA00023015"/>
    </source>
</evidence>
<dbReference type="InterPro" id="IPR015300">
    <property type="entry name" value="DNA-bd_pseudobarrel_sf"/>
</dbReference>
<evidence type="ECO:0000256" key="4">
    <source>
        <dbReference type="ARBA" id="ARBA00023163"/>
    </source>
</evidence>
<dbReference type="CDD" id="cd10017">
    <property type="entry name" value="B3_DNA"/>
    <property type="match status" value="3"/>
</dbReference>
<dbReference type="AlphaFoldDB" id="A0A8I6XX46"/>
<feature type="domain" description="TF-B3" evidence="7">
    <location>
        <begin position="280"/>
        <end position="382"/>
    </location>
</feature>
<dbReference type="GO" id="GO:0005634">
    <property type="term" value="C:nucleus"/>
    <property type="evidence" value="ECO:0007669"/>
    <property type="project" value="UniProtKB-SubCell"/>
</dbReference>
<dbReference type="Gramene" id="HORVU.MOREX.r2.4HG0284980.1">
    <property type="protein sequence ID" value="HORVU.MOREX.r2.4HG0284980.1"/>
    <property type="gene ID" value="HORVU.MOREX.r2.4HG0284980"/>
</dbReference>
<feature type="region of interest" description="Disordered" evidence="6">
    <location>
        <begin position="385"/>
        <end position="465"/>
    </location>
</feature>
<keyword evidence="9" id="KW-1185">Reference proteome</keyword>
<dbReference type="Gene3D" id="2.40.330.10">
    <property type="entry name" value="DNA-binding pseudobarrel domain"/>
    <property type="match status" value="3"/>
</dbReference>
<sequence length="600" mass="67513">MERPCDCCKRYADHLDEKMKCFRRHMGADFRHGMIIPKKFIDNFGGKISRTIELESYNGNMYVFEVSKHMGNIALRHGWQAFIDEHHIQENDSLLFRHIEKSRFEVLVLDSDDCEKVFFCPGINIASNAEERGVHSVDISNGSRGNATRSPGSKRFATCGRRNSSHPRKVAKTVINYSSPENSGEDTENENTDTIYSSSEDSGEDTEPANTDIEYSSSRDSEEGTEDIPLEYKSSFELDDGHPPSGHDYVLARGSTLSSVQDEKVTTLIQDVGAEIPAFVAVMKPSYVKSQTSALVIPKGYADEHFPPKSQTVVLECPGKSEKWHPRFHIRKDKHGAILCGSGWLDFVRKSRVQVGDICVFERMKKGTGRKFSLRVHVLHKSMLHSGGSGTGPKRVSLTHGKTMVNSGTPKRVRTTNGRTRAKATSTTCVRKEPGGDAPYSVHSHGHEARQGPVDSDKSRRPRKRPYIISSTACLTREQKMNVDKRVRALQSKVPIYVSIMNKSSVGNNSMYSVNICREYADEYLPAGEQTVTLVTAQRSKSWEVEVHPRDGGAKVLRGDWHKFACHNHLQVKDICLFQLMTDQRKLTMMVDIIHHNEKR</sequence>
<dbReference type="Pfam" id="PF02362">
    <property type="entry name" value="B3"/>
    <property type="match status" value="3"/>
</dbReference>
<dbReference type="Gramene" id="HORVU.MOREX.r3.4HG0341480.1">
    <property type="protein sequence ID" value="HORVU.MOREX.r3.4HG0341480.1"/>
    <property type="gene ID" value="HORVU.MOREX.r3.4HG0341480"/>
</dbReference>
<accession>A0A8I6XX46</accession>
<evidence type="ECO:0000259" key="7">
    <source>
        <dbReference type="PROSITE" id="PS50863"/>
    </source>
</evidence>
<organism evidence="8 9">
    <name type="scientific">Hordeum vulgare subsp. vulgare</name>
    <name type="common">Domesticated barley</name>
    <dbReference type="NCBI Taxonomy" id="112509"/>
    <lineage>
        <taxon>Eukaryota</taxon>
        <taxon>Viridiplantae</taxon>
        <taxon>Streptophyta</taxon>
        <taxon>Embryophyta</taxon>
        <taxon>Tracheophyta</taxon>
        <taxon>Spermatophyta</taxon>
        <taxon>Magnoliopsida</taxon>
        <taxon>Liliopsida</taxon>
        <taxon>Poales</taxon>
        <taxon>Poaceae</taxon>
        <taxon>BOP clade</taxon>
        <taxon>Pooideae</taxon>
        <taxon>Triticodae</taxon>
        <taxon>Triticeae</taxon>
        <taxon>Hordeinae</taxon>
        <taxon>Hordeum</taxon>
    </lineage>
</organism>
<dbReference type="PROSITE" id="PS50863">
    <property type="entry name" value="B3"/>
    <property type="match status" value="3"/>
</dbReference>
<protein>
    <recommendedName>
        <fullName evidence="7">TF-B3 domain-containing protein</fullName>
    </recommendedName>
</protein>
<evidence type="ECO:0000256" key="1">
    <source>
        <dbReference type="ARBA" id="ARBA00004123"/>
    </source>
</evidence>
<evidence type="ECO:0000313" key="9">
    <source>
        <dbReference type="Proteomes" id="UP000011116"/>
    </source>
</evidence>
<evidence type="ECO:0000256" key="5">
    <source>
        <dbReference type="ARBA" id="ARBA00023242"/>
    </source>
</evidence>
<proteinExistence type="predicted"/>
<reference evidence="8" key="3">
    <citation type="submission" date="2022-01" db="UniProtKB">
        <authorList>
            <consortium name="EnsemblPlants"/>
        </authorList>
    </citation>
    <scope>IDENTIFICATION</scope>
    <source>
        <strain evidence="8">subsp. vulgare</strain>
    </source>
</reference>
<name>A0A8I6XX46_HORVV</name>
<dbReference type="PANTHER" id="PTHR31391">
    <property type="entry name" value="B3 DOMAIN-CONTAINING PROTEIN OS11G0197600-RELATED"/>
    <property type="match status" value="1"/>
</dbReference>
<dbReference type="EnsemblPlants" id="HORVU.MOREX.r3.4HG0341480.1">
    <property type="protein sequence ID" value="HORVU.MOREX.r3.4HG0341480.1"/>
    <property type="gene ID" value="HORVU.MOREX.r3.4HG0341480"/>
</dbReference>
<keyword evidence="3" id="KW-0238">DNA-binding</keyword>
<keyword evidence="2" id="KW-0805">Transcription regulation</keyword>
<dbReference type="SUPFAM" id="SSF101936">
    <property type="entry name" value="DNA-binding pseudobarrel domain"/>
    <property type="match status" value="3"/>
</dbReference>
<keyword evidence="5" id="KW-0539">Nucleus</keyword>
<feature type="compositionally biased region" description="Polar residues" evidence="6">
    <location>
        <begin position="138"/>
        <end position="151"/>
    </location>
</feature>
<dbReference type="SMART" id="SM01019">
    <property type="entry name" value="B3"/>
    <property type="match status" value="3"/>
</dbReference>
<feature type="region of interest" description="Disordered" evidence="6">
    <location>
        <begin position="137"/>
        <end position="226"/>
    </location>
</feature>
<evidence type="ECO:0000313" key="8">
    <source>
        <dbReference type="EnsemblPlants" id="HORVU.MOREX.r3.4HG0341480.1"/>
    </source>
</evidence>
<evidence type="ECO:0000256" key="6">
    <source>
        <dbReference type="SAM" id="MobiDB-lite"/>
    </source>
</evidence>
<evidence type="ECO:0000256" key="3">
    <source>
        <dbReference type="ARBA" id="ARBA00023125"/>
    </source>
</evidence>
<dbReference type="GO" id="GO:0003677">
    <property type="term" value="F:DNA binding"/>
    <property type="evidence" value="ECO:0007669"/>
    <property type="project" value="UniProtKB-KW"/>
</dbReference>
<feature type="domain" description="TF-B3" evidence="7">
    <location>
        <begin position="19"/>
        <end position="112"/>
    </location>
</feature>
<comment type="subcellular location">
    <subcellularLocation>
        <location evidence="1">Nucleus</location>
    </subcellularLocation>
</comment>
<feature type="compositionally biased region" description="Polar residues" evidence="6">
    <location>
        <begin position="404"/>
        <end position="429"/>
    </location>
</feature>
<dbReference type="InterPro" id="IPR044837">
    <property type="entry name" value="REM16-like"/>
</dbReference>
<dbReference type="Proteomes" id="UP000011116">
    <property type="component" value="Chromosome 4H"/>
</dbReference>
<dbReference type="InterPro" id="IPR003340">
    <property type="entry name" value="B3_DNA-bd"/>
</dbReference>
<dbReference type="SMR" id="A0A8I6XX46"/>
<reference evidence="8" key="2">
    <citation type="submission" date="2020-10" db="EMBL/GenBank/DDBJ databases">
        <authorList>
            <person name="Scholz U."/>
            <person name="Mascher M."/>
            <person name="Fiebig A."/>
        </authorList>
    </citation>
    <scope>NUCLEOTIDE SEQUENCE [LARGE SCALE GENOMIC DNA]</scope>
    <source>
        <strain evidence="8">cv. Morex</strain>
    </source>
</reference>